<dbReference type="SUPFAM" id="SSF48371">
    <property type="entry name" value="ARM repeat"/>
    <property type="match status" value="1"/>
</dbReference>
<feature type="domain" description="Sulfatase N-terminal" evidence="5">
    <location>
        <begin position="34"/>
        <end position="307"/>
    </location>
</feature>
<evidence type="ECO:0000256" key="1">
    <source>
        <dbReference type="ARBA" id="ARBA00008779"/>
    </source>
</evidence>
<dbReference type="Gene3D" id="1.25.10.10">
    <property type="entry name" value="Leucine-rich Repeat Variant"/>
    <property type="match status" value="1"/>
</dbReference>
<dbReference type="STRING" id="1484053.SAMN05444274_106106"/>
<sequence>MKPKNLTCFFTLVFATLIVFLFSGCQHKTPKELPNILWLTSEDNSPLLGCYGDEFATTPNLDKLASEGFLYTHAYANAPVCAPARNTIITGVYANSNGNQHMRSYYPKSEVVKTYPEFLREAGYYCSNNVKTDYNTESIDPKQIWDDCSRDAHYKNRAEGQPFFAIFNTTISHESCMHDSIPDEQLRHSPDEVPIPPYHPKTPAIKHDWAQYYDKVEDMDAWVGEKLRELEESGLAENTIVFYYGDHGGVLARSKRYVYETGTRVPFLIRIPEKYKYLFPKEKTGSKINRLISFVDLAPTLLSIAGIKIPDFMQGNAFLGKQKTDDPQYAYMFRGRMDERYDMCRAVRDQKYRYIRNYVPYRVYGQHLEYLWRAPSIRSWEQAYLAGECNETQGIFWNTKPVEELYDTENDPWEVNNLANAPAYADVLKRMRNANMEWVYKIKDTGFIPEADWENRANGTPMYDYMRSGNIDLKPIIEAAEVATLGKPENLAQMQSFLKNDDSAIRYWGATGLLILGKNATPATEALTAVLHDKSPDVIAVAAETLYRLGEKETAKKALLSILKNPNEFARTRALNAIDCLEENSPEMITGVVNMVKDSPQMTRNRYDLRAAKWLIEKWQLNPDDYDLKFDW</sequence>
<dbReference type="Proteomes" id="UP000184164">
    <property type="component" value="Unassembled WGS sequence"/>
</dbReference>
<comment type="similarity">
    <text evidence="1">Belongs to the sulfatase family.</text>
</comment>
<protein>
    <submittedName>
        <fullName evidence="6">Sulfatase</fullName>
    </submittedName>
</protein>
<dbReference type="InterPro" id="IPR024607">
    <property type="entry name" value="Sulfatase_CS"/>
</dbReference>
<dbReference type="OrthoDB" id="9765065at2"/>
<gene>
    <name evidence="6" type="ORF">SAMN05444274_106106</name>
</gene>
<dbReference type="GO" id="GO:0004065">
    <property type="term" value="F:arylsulfatase activity"/>
    <property type="evidence" value="ECO:0007669"/>
    <property type="project" value="TreeGrafter"/>
</dbReference>
<dbReference type="EMBL" id="FQUM01000006">
    <property type="protein sequence ID" value="SHF53608.1"/>
    <property type="molecule type" value="Genomic_DNA"/>
</dbReference>
<proteinExistence type="inferred from homology"/>
<accession>A0A1M5CFU8</accession>
<dbReference type="InterPro" id="IPR011989">
    <property type="entry name" value="ARM-like"/>
</dbReference>
<dbReference type="PANTHER" id="PTHR42693">
    <property type="entry name" value="ARYLSULFATASE FAMILY MEMBER"/>
    <property type="match status" value="1"/>
</dbReference>
<keyword evidence="3" id="KW-0378">Hydrolase</keyword>
<evidence type="ECO:0000256" key="2">
    <source>
        <dbReference type="ARBA" id="ARBA00022723"/>
    </source>
</evidence>
<dbReference type="AlphaFoldDB" id="A0A1M5CFU8"/>
<keyword evidence="2" id="KW-0479">Metal-binding</keyword>
<evidence type="ECO:0000313" key="7">
    <source>
        <dbReference type="Proteomes" id="UP000184164"/>
    </source>
</evidence>
<dbReference type="PROSITE" id="PS51257">
    <property type="entry name" value="PROKAR_LIPOPROTEIN"/>
    <property type="match status" value="1"/>
</dbReference>
<dbReference type="Gene3D" id="3.40.720.10">
    <property type="entry name" value="Alkaline Phosphatase, subunit A"/>
    <property type="match status" value="1"/>
</dbReference>
<keyword evidence="7" id="KW-1185">Reference proteome</keyword>
<dbReference type="RefSeq" id="WP_073002384.1">
    <property type="nucleotide sequence ID" value="NZ_FQUM01000006.1"/>
</dbReference>
<evidence type="ECO:0000313" key="6">
    <source>
        <dbReference type="EMBL" id="SHF53608.1"/>
    </source>
</evidence>
<reference evidence="6 7" key="1">
    <citation type="submission" date="2016-11" db="EMBL/GenBank/DDBJ databases">
        <authorList>
            <person name="Jaros S."/>
            <person name="Januszkiewicz K."/>
            <person name="Wedrychowicz H."/>
        </authorList>
    </citation>
    <scope>NUCLEOTIDE SEQUENCE [LARGE SCALE GENOMIC DNA]</scope>
    <source>
        <strain evidence="6 7">DSM 26910</strain>
    </source>
</reference>
<dbReference type="SUPFAM" id="SSF53649">
    <property type="entry name" value="Alkaline phosphatase-like"/>
    <property type="match status" value="1"/>
</dbReference>
<dbReference type="PANTHER" id="PTHR42693:SF53">
    <property type="entry name" value="ENDO-4-O-SULFATASE"/>
    <property type="match status" value="1"/>
</dbReference>
<evidence type="ECO:0000256" key="4">
    <source>
        <dbReference type="ARBA" id="ARBA00022837"/>
    </source>
</evidence>
<keyword evidence="4" id="KW-0106">Calcium</keyword>
<organism evidence="6 7">
    <name type="scientific">Mariniphaga anaerophila</name>
    <dbReference type="NCBI Taxonomy" id="1484053"/>
    <lineage>
        <taxon>Bacteria</taxon>
        <taxon>Pseudomonadati</taxon>
        <taxon>Bacteroidota</taxon>
        <taxon>Bacteroidia</taxon>
        <taxon>Marinilabiliales</taxon>
        <taxon>Prolixibacteraceae</taxon>
        <taxon>Mariniphaga</taxon>
    </lineage>
</organism>
<dbReference type="InterPro" id="IPR000917">
    <property type="entry name" value="Sulfatase_N"/>
</dbReference>
<dbReference type="PROSITE" id="PS00523">
    <property type="entry name" value="SULFATASE_1"/>
    <property type="match status" value="1"/>
</dbReference>
<dbReference type="CDD" id="cd16027">
    <property type="entry name" value="SGSH"/>
    <property type="match status" value="1"/>
</dbReference>
<dbReference type="Pfam" id="PF00884">
    <property type="entry name" value="Sulfatase"/>
    <property type="match status" value="1"/>
</dbReference>
<dbReference type="InterPro" id="IPR016024">
    <property type="entry name" value="ARM-type_fold"/>
</dbReference>
<evidence type="ECO:0000259" key="5">
    <source>
        <dbReference type="Pfam" id="PF00884"/>
    </source>
</evidence>
<dbReference type="InterPro" id="IPR017850">
    <property type="entry name" value="Alkaline_phosphatase_core_sf"/>
</dbReference>
<dbReference type="InterPro" id="IPR050738">
    <property type="entry name" value="Sulfatase"/>
</dbReference>
<name>A0A1M5CFU8_9BACT</name>
<dbReference type="GO" id="GO:0046872">
    <property type="term" value="F:metal ion binding"/>
    <property type="evidence" value="ECO:0007669"/>
    <property type="project" value="UniProtKB-KW"/>
</dbReference>
<evidence type="ECO:0000256" key="3">
    <source>
        <dbReference type="ARBA" id="ARBA00022801"/>
    </source>
</evidence>